<feature type="region of interest" description="Disordered" evidence="1">
    <location>
        <begin position="60"/>
        <end position="81"/>
    </location>
</feature>
<dbReference type="EMBL" id="JAAXOT010000028">
    <property type="protein sequence ID" value="NKY60791.1"/>
    <property type="molecule type" value="Genomic_DNA"/>
</dbReference>
<dbReference type="Proteomes" id="UP000570678">
    <property type="component" value="Unassembled WGS sequence"/>
</dbReference>
<keyword evidence="3" id="KW-1185">Reference proteome</keyword>
<protein>
    <submittedName>
        <fullName evidence="2">Uncharacterized protein</fullName>
    </submittedName>
</protein>
<dbReference type="RefSeq" id="WP_062979880.1">
    <property type="nucleotide sequence ID" value="NZ_JAAXOT010000028.1"/>
</dbReference>
<reference evidence="2 3" key="1">
    <citation type="submission" date="2020-04" db="EMBL/GenBank/DDBJ databases">
        <title>MicrobeNet Type strains.</title>
        <authorList>
            <person name="Nicholson A.C."/>
        </authorList>
    </citation>
    <scope>NUCLEOTIDE SEQUENCE [LARGE SCALE GENOMIC DNA]</scope>
    <source>
        <strain evidence="2 3">JCM 3332</strain>
    </source>
</reference>
<name>A0A846YSZ4_9NOCA</name>
<sequence length="194" mass="22120">MNATPDPYYLDAAKAVFQNLQDFDLWFPKISVPTAAAWANHFQKTGLCVEDLVAGVEHARDHHSRINTTRSEQRGEKAEQFRPTPDDIIRHAHAFRRDVLAQLPKDRVDEMELANHVFQDMGYTPREAHAFSREVALAVALGRTPRGQLEPERLDEFKALFAAKKQAALGFRDRRRELAQALRVADLYSVERAS</sequence>
<comment type="caution">
    <text evidence="2">The sequence shown here is derived from an EMBL/GenBank/DDBJ whole genome shotgun (WGS) entry which is preliminary data.</text>
</comment>
<accession>A0A846YSZ4</accession>
<feature type="compositionally biased region" description="Basic and acidic residues" evidence="1">
    <location>
        <begin position="71"/>
        <end position="81"/>
    </location>
</feature>
<evidence type="ECO:0000256" key="1">
    <source>
        <dbReference type="SAM" id="MobiDB-lite"/>
    </source>
</evidence>
<evidence type="ECO:0000313" key="3">
    <source>
        <dbReference type="Proteomes" id="UP000570678"/>
    </source>
</evidence>
<organism evidence="2 3">
    <name type="scientific">Nocardia flavorosea</name>
    <dbReference type="NCBI Taxonomy" id="53429"/>
    <lineage>
        <taxon>Bacteria</taxon>
        <taxon>Bacillati</taxon>
        <taxon>Actinomycetota</taxon>
        <taxon>Actinomycetes</taxon>
        <taxon>Mycobacteriales</taxon>
        <taxon>Nocardiaceae</taxon>
        <taxon>Nocardia</taxon>
    </lineage>
</organism>
<gene>
    <name evidence="2" type="ORF">HGA15_32575</name>
</gene>
<proteinExistence type="predicted"/>
<evidence type="ECO:0000313" key="2">
    <source>
        <dbReference type="EMBL" id="NKY60791.1"/>
    </source>
</evidence>
<dbReference type="AlphaFoldDB" id="A0A846YSZ4"/>